<keyword evidence="3" id="KW-0732">Signal</keyword>
<dbReference type="Gene3D" id="3.40.50.1820">
    <property type="entry name" value="alpha/beta hydrolase"/>
    <property type="match status" value="1"/>
</dbReference>
<dbReference type="EMBL" id="UYRR01000676">
    <property type="protein sequence ID" value="VDK18116.1"/>
    <property type="molecule type" value="Genomic_DNA"/>
</dbReference>
<dbReference type="Pfam" id="PF05577">
    <property type="entry name" value="Peptidase_S28"/>
    <property type="match status" value="1"/>
</dbReference>
<evidence type="ECO:0000256" key="1">
    <source>
        <dbReference type="ARBA" id="ARBA00011079"/>
    </source>
</evidence>
<gene>
    <name evidence="6" type="ORF">ASIM_LOCUS814</name>
</gene>
<dbReference type="GO" id="GO:0006508">
    <property type="term" value="P:proteolysis"/>
    <property type="evidence" value="ECO:0007669"/>
    <property type="project" value="UniProtKB-KW"/>
</dbReference>
<dbReference type="PANTHER" id="PTHR11010:SF117">
    <property type="entry name" value="SERINE PROTEASE 16"/>
    <property type="match status" value="1"/>
</dbReference>
<dbReference type="PANTHER" id="PTHR11010">
    <property type="entry name" value="PROTEASE S28 PRO-X CARBOXYPEPTIDASE-RELATED"/>
    <property type="match status" value="1"/>
</dbReference>
<dbReference type="InterPro" id="IPR029058">
    <property type="entry name" value="AB_hydrolase_fold"/>
</dbReference>
<accession>A0A0M3J080</accession>
<evidence type="ECO:0000313" key="6">
    <source>
        <dbReference type="EMBL" id="VDK18116.1"/>
    </source>
</evidence>
<keyword evidence="5" id="KW-0325">Glycoprotein</keyword>
<name>A0A0M3J080_ANISI</name>
<evidence type="ECO:0000256" key="2">
    <source>
        <dbReference type="ARBA" id="ARBA00022670"/>
    </source>
</evidence>
<keyword evidence="2" id="KW-0645">Protease</keyword>
<proteinExistence type="inferred from homology"/>
<evidence type="ECO:0000313" key="8">
    <source>
        <dbReference type="WBParaSite" id="ASIM_0000091601-mRNA-1"/>
    </source>
</evidence>
<dbReference type="GO" id="GO:0008239">
    <property type="term" value="F:dipeptidyl-peptidase activity"/>
    <property type="evidence" value="ECO:0007669"/>
    <property type="project" value="TreeGrafter"/>
</dbReference>
<reference evidence="6 7" key="2">
    <citation type="submission" date="2018-11" db="EMBL/GenBank/DDBJ databases">
        <authorList>
            <consortium name="Pathogen Informatics"/>
        </authorList>
    </citation>
    <scope>NUCLEOTIDE SEQUENCE [LARGE SCALE GENOMIC DNA]</scope>
</reference>
<protein>
    <submittedName>
        <fullName evidence="8">Serine carboxypeptidase</fullName>
    </submittedName>
</protein>
<keyword evidence="7" id="KW-1185">Reference proteome</keyword>
<dbReference type="AlphaFoldDB" id="A0A0M3J080"/>
<dbReference type="GO" id="GO:0070008">
    <property type="term" value="F:serine-type exopeptidase activity"/>
    <property type="evidence" value="ECO:0007669"/>
    <property type="project" value="InterPro"/>
</dbReference>
<evidence type="ECO:0000256" key="4">
    <source>
        <dbReference type="ARBA" id="ARBA00022801"/>
    </source>
</evidence>
<evidence type="ECO:0000313" key="7">
    <source>
        <dbReference type="Proteomes" id="UP000267096"/>
    </source>
</evidence>
<sequence>MPKCTAFFPFQRYFSNMKYHKPNGPVFLMLGGEAPEIPVWVSYEKLPWVIWAKKHNAALFDLEHRFYGESRPLPDLATKNLKYLSSKQAIEDAAYFIRYINKKSNYVNPKWVVFGGSYS</sequence>
<reference evidence="8" key="1">
    <citation type="submission" date="2017-02" db="UniProtKB">
        <authorList>
            <consortium name="WormBaseParasite"/>
        </authorList>
    </citation>
    <scope>IDENTIFICATION</scope>
</reference>
<dbReference type="SUPFAM" id="SSF53474">
    <property type="entry name" value="alpha/beta-Hydrolases"/>
    <property type="match status" value="1"/>
</dbReference>
<dbReference type="InterPro" id="IPR008758">
    <property type="entry name" value="Peptidase_S28"/>
</dbReference>
<dbReference type="OrthoDB" id="1735038at2759"/>
<keyword evidence="4" id="KW-0378">Hydrolase</keyword>
<comment type="similarity">
    <text evidence="1">Belongs to the peptidase S28 family.</text>
</comment>
<evidence type="ECO:0000256" key="3">
    <source>
        <dbReference type="ARBA" id="ARBA00022729"/>
    </source>
</evidence>
<dbReference type="Proteomes" id="UP000267096">
    <property type="component" value="Unassembled WGS sequence"/>
</dbReference>
<organism evidence="8">
    <name type="scientific">Anisakis simplex</name>
    <name type="common">Herring worm</name>
    <dbReference type="NCBI Taxonomy" id="6269"/>
    <lineage>
        <taxon>Eukaryota</taxon>
        <taxon>Metazoa</taxon>
        <taxon>Ecdysozoa</taxon>
        <taxon>Nematoda</taxon>
        <taxon>Chromadorea</taxon>
        <taxon>Rhabditida</taxon>
        <taxon>Spirurina</taxon>
        <taxon>Ascaridomorpha</taxon>
        <taxon>Ascaridoidea</taxon>
        <taxon>Anisakidae</taxon>
        <taxon>Anisakis</taxon>
        <taxon>Anisakis simplex complex</taxon>
    </lineage>
</organism>
<evidence type="ECO:0000256" key="5">
    <source>
        <dbReference type="ARBA" id="ARBA00023180"/>
    </source>
</evidence>
<dbReference type="WBParaSite" id="ASIM_0000091601-mRNA-1">
    <property type="protein sequence ID" value="ASIM_0000091601-mRNA-1"/>
    <property type="gene ID" value="ASIM_0000091601"/>
</dbReference>